<dbReference type="OrthoDB" id="158360at2759"/>
<reference evidence="10" key="1">
    <citation type="submission" date="2020-11" db="EMBL/GenBank/DDBJ databases">
        <title>Gallus gallus (Chicken) genome, bGalGal1, GRCg7b, maternal haplotype autosomes + Z &amp; W.</title>
        <authorList>
            <person name="Warren W."/>
            <person name="Formenti G."/>
            <person name="Fedrigo O."/>
            <person name="Haase B."/>
            <person name="Mountcastle J."/>
            <person name="Balacco J."/>
            <person name="Tracey A."/>
            <person name="Schneider V."/>
            <person name="Okimoto R."/>
            <person name="Cheng H."/>
            <person name="Hawken R."/>
            <person name="Howe K."/>
            <person name="Jarvis E.D."/>
        </authorList>
    </citation>
    <scope>NUCLEOTIDE SEQUENCE [LARGE SCALE GENOMIC DNA]</scope>
    <source>
        <strain evidence="10">Broiler</strain>
    </source>
</reference>
<dbReference type="GO" id="GO:0012507">
    <property type="term" value="C:ER to Golgi transport vesicle membrane"/>
    <property type="evidence" value="ECO:0000318"/>
    <property type="project" value="GO_Central"/>
</dbReference>
<evidence type="ECO:0000256" key="8">
    <source>
        <dbReference type="SAM" id="MobiDB-lite"/>
    </source>
</evidence>
<evidence type="ECO:0000313" key="11">
    <source>
        <dbReference type="Proteomes" id="UP000000539"/>
    </source>
</evidence>
<dbReference type="GO" id="GO:0006891">
    <property type="term" value="P:intra-Golgi vesicle-mediated transport"/>
    <property type="evidence" value="ECO:0000318"/>
    <property type="project" value="GO_Central"/>
</dbReference>
<evidence type="ECO:0000256" key="3">
    <source>
        <dbReference type="ARBA" id="ARBA00022692"/>
    </source>
</evidence>
<dbReference type="InterPro" id="IPR038407">
    <property type="entry name" value="v-SNARE_N_sf"/>
</dbReference>
<dbReference type="GO" id="GO:0005484">
    <property type="term" value="F:SNAP receptor activity"/>
    <property type="evidence" value="ECO:0000318"/>
    <property type="project" value="GO_Central"/>
</dbReference>
<gene>
    <name evidence="10" type="primary">GOSR2</name>
</gene>
<evidence type="ECO:0000256" key="7">
    <source>
        <dbReference type="ARBA" id="ARBA00023136"/>
    </source>
</evidence>
<reference evidence="10" key="3">
    <citation type="submission" date="2025-09" db="UniProtKB">
        <authorList>
            <consortium name="Ensembl"/>
        </authorList>
    </citation>
    <scope>IDENTIFICATION</scope>
    <source>
        <strain evidence="10">broiler</strain>
    </source>
</reference>
<dbReference type="FunCoup" id="A0A8V1AC45">
    <property type="interactions" value="2643"/>
</dbReference>
<dbReference type="Gene3D" id="1.20.58.400">
    <property type="entry name" value="t-snare proteins"/>
    <property type="match status" value="1"/>
</dbReference>
<comment type="subcellular location">
    <subcellularLocation>
        <location evidence="1">Membrane</location>
        <topology evidence="1">Single-pass type IV membrane protein</topology>
    </subcellularLocation>
</comment>
<feature type="region of interest" description="Disordered" evidence="8">
    <location>
        <begin position="72"/>
        <end position="99"/>
    </location>
</feature>
<dbReference type="GO" id="GO:0031902">
    <property type="term" value="C:late endosome membrane"/>
    <property type="evidence" value="ECO:0000318"/>
    <property type="project" value="GO_Central"/>
</dbReference>
<keyword evidence="7 9" id="KW-0472">Membrane</keyword>
<feature type="transmembrane region" description="Helical" evidence="9">
    <location>
        <begin position="265"/>
        <end position="285"/>
    </location>
</feature>
<keyword evidence="4" id="KW-0653">Protein transport</keyword>
<dbReference type="SMR" id="A0A8V1AC45"/>
<sequence length="286" mass="32630">MSSPQALEGCTEVSPGPPLLQACSDEWPWVGMGQWLAQMILEVVPNLNDPATLPFSHLGPKTRSTHRLREALPPAAPQTQRRDLAGPRPAEAEVASYGSGSCVRRKRRRRVGRKGGGRAAEMEGLYHQTNKQVHEVQSYMGRLETSDKESVHLVENEIQARIDKVFSNLERLEILSSKEPPNKRQNAKLRVDQLKYDVQHLQTALRNFQHRRYIREQQERQREELLARTFTTNGTQKKILDVANTLGLSNTVMRLIEKRAFQDKYFMIGGMIVTCVIMFLVVQYLT</sequence>
<organism evidence="10 11">
    <name type="scientific">Gallus gallus</name>
    <name type="common">Chicken</name>
    <dbReference type="NCBI Taxonomy" id="9031"/>
    <lineage>
        <taxon>Eukaryota</taxon>
        <taxon>Metazoa</taxon>
        <taxon>Chordata</taxon>
        <taxon>Craniata</taxon>
        <taxon>Vertebrata</taxon>
        <taxon>Euteleostomi</taxon>
        <taxon>Archelosauria</taxon>
        <taxon>Archosauria</taxon>
        <taxon>Dinosauria</taxon>
        <taxon>Saurischia</taxon>
        <taxon>Theropoda</taxon>
        <taxon>Coelurosauria</taxon>
        <taxon>Aves</taxon>
        <taxon>Neognathae</taxon>
        <taxon>Galloanserae</taxon>
        <taxon>Galliformes</taxon>
        <taxon>Phasianidae</taxon>
        <taxon>Phasianinae</taxon>
        <taxon>Gallus</taxon>
    </lineage>
</organism>
<dbReference type="PANTHER" id="PTHR21230:SF1">
    <property type="entry name" value="GOLGI SNAP RECEPTOR COMPLEX MEMBER 2"/>
    <property type="match status" value="1"/>
</dbReference>
<keyword evidence="11" id="KW-1185">Reference proteome</keyword>
<dbReference type="GO" id="GO:0031201">
    <property type="term" value="C:SNARE complex"/>
    <property type="evidence" value="ECO:0000318"/>
    <property type="project" value="GO_Central"/>
</dbReference>
<dbReference type="GeneTree" id="ENSGT00940000164674"/>
<evidence type="ECO:0000313" key="10">
    <source>
        <dbReference type="Ensembl" id="ENSGALP00010039035.1"/>
    </source>
</evidence>
<evidence type="ECO:0000256" key="6">
    <source>
        <dbReference type="ARBA" id="ARBA00023054"/>
    </source>
</evidence>
<evidence type="ECO:0000256" key="2">
    <source>
        <dbReference type="ARBA" id="ARBA00022448"/>
    </source>
</evidence>
<keyword evidence="6" id="KW-0175">Coiled coil</keyword>
<name>A0A8V1AC45_CHICK</name>
<keyword evidence="12" id="KW-1267">Proteomics identification</keyword>
<dbReference type="GO" id="GO:0000149">
    <property type="term" value="F:SNARE binding"/>
    <property type="evidence" value="ECO:0000318"/>
    <property type="project" value="GO_Central"/>
</dbReference>
<keyword evidence="5 9" id="KW-1133">Transmembrane helix</keyword>
<evidence type="ECO:0000256" key="4">
    <source>
        <dbReference type="ARBA" id="ARBA00022927"/>
    </source>
</evidence>
<evidence type="ECO:0000256" key="5">
    <source>
        <dbReference type="ARBA" id="ARBA00022989"/>
    </source>
</evidence>
<dbReference type="Proteomes" id="UP000000539">
    <property type="component" value="Chromosome 27"/>
</dbReference>
<keyword evidence="2" id="KW-0813">Transport</keyword>
<keyword evidence="3 9" id="KW-0812">Transmembrane</keyword>
<proteinExistence type="evidence at protein level"/>
<dbReference type="GO" id="GO:0005794">
    <property type="term" value="C:Golgi apparatus"/>
    <property type="evidence" value="ECO:0000318"/>
    <property type="project" value="GO_Central"/>
</dbReference>
<reference evidence="10" key="2">
    <citation type="submission" date="2025-08" db="UniProtKB">
        <authorList>
            <consortium name="Ensembl"/>
        </authorList>
    </citation>
    <scope>IDENTIFICATION</scope>
    <source>
        <strain evidence="10">broiler</strain>
    </source>
</reference>
<dbReference type="PANTHER" id="PTHR21230">
    <property type="entry name" value="VESICLE TRANSPORT V-SNARE PROTEIN VTI1-RELATED"/>
    <property type="match status" value="1"/>
</dbReference>
<dbReference type="AlphaFoldDB" id="A0A8V1AC45"/>
<evidence type="ECO:0007829" key="12">
    <source>
        <dbReference type="PeptideAtlas" id="A0A8V1AC45"/>
    </source>
</evidence>
<dbReference type="GO" id="GO:0015031">
    <property type="term" value="P:protein transport"/>
    <property type="evidence" value="ECO:0007669"/>
    <property type="project" value="UniProtKB-KW"/>
</dbReference>
<evidence type="ECO:0000256" key="1">
    <source>
        <dbReference type="ARBA" id="ARBA00004211"/>
    </source>
</evidence>
<protein>
    <submittedName>
        <fullName evidence="10">Golgi SNAP receptor complex member 2</fullName>
    </submittedName>
</protein>
<dbReference type="GO" id="GO:0005789">
    <property type="term" value="C:endoplasmic reticulum membrane"/>
    <property type="evidence" value="ECO:0000318"/>
    <property type="project" value="GO_Central"/>
</dbReference>
<dbReference type="GO" id="GO:0006906">
    <property type="term" value="P:vesicle fusion"/>
    <property type="evidence" value="ECO:0000318"/>
    <property type="project" value="GO_Central"/>
</dbReference>
<evidence type="ECO:0000256" key="9">
    <source>
        <dbReference type="SAM" id="Phobius"/>
    </source>
</evidence>
<accession>A0A8V1AC45</accession>
<dbReference type="Ensembl" id="ENSGALT00010063233.1">
    <property type="protein sequence ID" value="ENSGALP00010039035.1"/>
    <property type="gene ID" value="ENSGALG00010025936.1"/>
</dbReference>